<dbReference type="AlphaFoldDB" id="A0AAD4D171"/>
<feature type="region of interest" description="Disordered" evidence="1">
    <location>
        <begin position="28"/>
        <end position="49"/>
    </location>
</feature>
<proteinExistence type="predicted"/>
<accession>A0AAD4D171</accession>
<dbReference type="PANTHER" id="PTHR37049">
    <property type="entry name" value="PEPTIDASE S41 FAMILY PROTEIN"/>
    <property type="match status" value="1"/>
</dbReference>
<sequence length="740" mass="81216">MLLTTASGPLLFLSGALALLNAAVANAQDDDSRINPESRSCAQSGTGPGAAAAAALGLEGFSQDIAMDPLGHAPVYSSRDSQPTKQPNQIGSNSNNDIDDSNKNDSIRIDIDSDNMQTTHGLSTDPQGGTRTDDTFAKTQKWFNSPKSPNRRPNSGTGSKGTGTTAPRHDVNQDPCARITSGGLFASGGPLSYDLIKACLDSDFGFPARMRQDTVETVKSLISNFYVFEDLAALPPREESVQHLSIQPVELIKEIDAWLEQSKVPAVGVDDQDASEAGGAVGGGESDAEKDDQDLKQDEVVDGEDDAGMLEAQRAWGSVHTKMNDREFHDGISRILLRARDGHLSYDADCFRAFRFQHGFFMSHVVRDGKTVVKVHSVAPYFPYQNGIKEDILNCDVLTIDSRNAVDYIQDWADRHISMSKDENVRFNAALATPQYRSGVEDFFLPGKFGERFTLPTEKSLRFTFRCPYNSNLTLNVKWVGFYTHEQTKPFTNSETYFKANCIKDSNDLFGGEDDEDQSFDRSKLEKQEDPEKEDISELKSSLRELLIQGVPPSSGPSNTKPADGPSQPQDVHPPAKDGASPPPLSPDKDLSRHVDEIVTKLDMISSERLPVVKFYDDYGGRVSEMNRAMGSPPFRQLYEGKHGITALLLNDGKTGVITVRTESSTIRGEAYSRVHPAWAGSLLQAINVLRPRAENLILDLSHNTGGYVCLGLTMVQIFFPERPRLVTNIRLSPLSTQMT</sequence>
<dbReference type="InterPro" id="IPR029045">
    <property type="entry name" value="ClpP/crotonase-like_dom_sf"/>
</dbReference>
<dbReference type="EMBL" id="JAAAIL010003103">
    <property type="protein sequence ID" value="KAG0252458.1"/>
    <property type="molecule type" value="Genomic_DNA"/>
</dbReference>
<feature type="region of interest" description="Disordered" evidence="1">
    <location>
        <begin position="508"/>
        <end position="591"/>
    </location>
</feature>
<evidence type="ECO:0000313" key="4">
    <source>
        <dbReference type="Proteomes" id="UP001194580"/>
    </source>
</evidence>
<dbReference type="PANTHER" id="PTHR37049:SF4">
    <property type="entry name" value="RHODANESE DOMAIN-CONTAINING PROTEIN"/>
    <property type="match status" value="1"/>
</dbReference>
<reference evidence="3" key="1">
    <citation type="journal article" date="2020" name="Fungal Divers.">
        <title>Resolving the Mortierellaceae phylogeny through synthesis of multi-gene phylogenetics and phylogenomics.</title>
        <authorList>
            <person name="Vandepol N."/>
            <person name="Liber J."/>
            <person name="Desiro A."/>
            <person name="Na H."/>
            <person name="Kennedy M."/>
            <person name="Barry K."/>
            <person name="Grigoriev I.V."/>
            <person name="Miller A.N."/>
            <person name="O'Donnell K."/>
            <person name="Stajich J.E."/>
            <person name="Bonito G."/>
        </authorList>
    </citation>
    <scope>NUCLEOTIDE SEQUENCE</scope>
    <source>
        <strain evidence="3">NRRL 28262</strain>
    </source>
</reference>
<feature type="signal peptide" evidence="2">
    <location>
        <begin position="1"/>
        <end position="27"/>
    </location>
</feature>
<dbReference type="Proteomes" id="UP001194580">
    <property type="component" value="Unassembled WGS sequence"/>
</dbReference>
<evidence type="ECO:0000256" key="1">
    <source>
        <dbReference type="SAM" id="MobiDB-lite"/>
    </source>
</evidence>
<comment type="caution">
    <text evidence="3">The sequence shown here is derived from an EMBL/GenBank/DDBJ whole genome shotgun (WGS) entry which is preliminary data.</text>
</comment>
<feature type="compositionally biased region" description="Basic and acidic residues" evidence="1">
    <location>
        <begin position="100"/>
        <end position="111"/>
    </location>
</feature>
<dbReference type="SUPFAM" id="SSF52096">
    <property type="entry name" value="ClpP/crotonase"/>
    <property type="match status" value="1"/>
</dbReference>
<keyword evidence="2" id="KW-0732">Signal</keyword>
<organism evidence="3 4">
    <name type="scientific">Linnemannia exigua</name>
    <dbReference type="NCBI Taxonomy" id="604196"/>
    <lineage>
        <taxon>Eukaryota</taxon>
        <taxon>Fungi</taxon>
        <taxon>Fungi incertae sedis</taxon>
        <taxon>Mucoromycota</taxon>
        <taxon>Mortierellomycotina</taxon>
        <taxon>Mortierellomycetes</taxon>
        <taxon>Mortierellales</taxon>
        <taxon>Mortierellaceae</taxon>
        <taxon>Linnemannia</taxon>
    </lineage>
</organism>
<gene>
    <name evidence="3" type="ORF">BGZ95_006640</name>
</gene>
<evidence type="ECO:0000256" key="2">
    <source>
        <dbReference type="SAM" id="SignalP"/>
    </source>
</evidence>
<feature type="non-terminal residue" evidence="3">
    <location>
        <position position="1"/>
    </location>
</feature>
<dbReference type="InterPro" id="IPR052766">
    <property type="entry name" value="S41A_metabolite_peptidase"/>
</dbReference>
<name>A0AAD4D171_9FUNG</name>
<feature type="chain" id="PRO_5042004223" description="Tail specific protease domain-containing protein" evidence="2">
    <location>
        <begin position="28"/>
        <end position="740"/>
    </location>
</feature>
<feature type="compositionally biased region" description="Polar residues" evidence="1">
    <location>
        <begin position="78"/>
        <end position="87"/>
    </location>
</feature>
<protein>
    <recommendedName>
        <fullName evidence="5">Tail specific protease domain-containing protein</fullName>
    </recommendedName>
</protein>
<feature type="compositionally biased region" description="Basic and acidic residues" evidence="1">
    <location>
        <begin position="519"/>
        <end position="543"/>
    </location>
</feature>
<feature type="compositionally biased region" description="Polar residues" evidence="1">
    <location>
        <begin position="116"/>
        <end position="130"/>
    </location>
</feature>
<feature type="compositionally biased region" description="Polar residues" evidence="1">
    <location>
        <begin position="137"/>
        <end position="154"/>
    </location>
</feature>
<evidence type="ECO:0000313" key="3">
    <source>
        <dbReference type="EMBL" id="KAG0252458.1"/>
    </source>
</evidence>
<feature type="region of interest" description="Disordered" evidence="1">
    <location>
        <begin position="268"/>
        <end position="295"/>
    </location>
</feature>
<feature type="region of interest" description="Disordered" evidence="1">
    <location>
        <begin position="69"/>
        <end position="173"/>
    </location>
</feature>
<evidence type="ECO:0008006" key="5">
    <source>
        <dbReference type="Google" id="ProtNLM"/>
    </source>
</evidence>
<keyword evidence="4" id="KW-1185">Reference proteome</keyword>